<keyword evidence="1" id="KW-1185">Reference proteome</keyword>
<dbReference type="AlphaFoldDB" id="A0A914RZ68"/>
<proteinExistence type="predicted"/>
<dbReference type="Proteomes" id="UP000887564">
    <property type="component" value="Unplaced"/>
</dbReference>
<organism evidence="1 2">
    <name type="scientific">Parascaris equorum</name>
    <name type="common">Equine roundworm</name>
    <dbReference type="NCBI Taxonomy" id="6256"/>
    <lineage>
        <taxon>Eukaryota</taxon>
        <taxon>Metazoa</taxon>
        <taxon>Ecdysozoa</taxon>
        <taxon>Nematoda</taxon>
        <taxon>Chromadorea</taxon>
        <taxon>Rhabditida</taxon>
        <taxon>Spirurina</taxon>
        <taxon>Ascaridomorpha</taxon>
        <taxon>Ascaridoidea</taxon>
        <taxon>Ascarididae</taxon>
        <taxon>Parascaris</taxon>
    </lineage>
</organism>
<accession>A0A914RZ68</accession>
<sequence>MIVEDPANLDEIPVGSICLARQRSGINFIRCTVMRRVSLREYLVRFTNSTEEAVDISRIGRKIEGWLRIWEGVRVCALYEPRCFLIGNSFLKFCSFIGT</sequence>
<name>A0A914RZ68_PAREQ</name>
<dbReference type="WBParaSite" id="PEQ_0001181001-mRNA-1">
    <property type="protein sequence ID" value="PEQ_0001181001-mRNA-1"/>
    <property type="gene ID" value="PEQ_0001181001"/>
</dbReference>
<protein>
    <submittedName>
        <fullName evidence="2">Uncharacterized protein</fullName>
    </submittedName>
</protein>
<reference evidence="2" key="1">
    <citation type="submission" date="2022-11" db="UniProtKB">
        <authorList>
            <consortium name="WormBaseParasite"/>
        </authorList>
    </citation>
    <scope>IDENTIFICATION</scope>
</reference>
<evidence type="ECO:0000313" key="1">
    <source>
        <dbReference type="Proteomes" id="UP000887564"/>
    </source>
</evidence>
<evidence type="ECO:0000313" key="2">
    <source>
        <dbReference type="WBParaSite" id="PEQ_0001181001-mRNA-1"/>
    </source>
</evidence>